<protein>
    <recommendedName>
        <fullName evidence="1">F-box domain-containing protein</fullName>
    </recommendedName>
</protein>
<dbReference type="Gene3D" id="1.20.1280.50">
    <property type="match status" value="1"/>
</dbReference>
<dbReference type="PROSITE" id="PS50181">
    <property type="entry name" value="FBOX"/>
    <property type="match status" value="1"/>
</dbReference>
<dbReference type="SUPFAM" id="SSF81383">
    <property type="entry name" value="F-box domain"/>
    <property type="match status" value="1"/>
</dbReference>
<dbReference type="Pfam" id="PF12937">
    <property type="entry name" value="F-box-like"/>
    <property type="match status" value="1"/>
</dbReference>
<feature type="domain" description="F-box" evidence="1">
    <location>
        <begin position="1"/>
        <end position="47"/>
    </location>
</feature>
<dbReference type="InterPro" id="IPR001810">
    <property type="entry name" value="F-box_dom"/>
</dbReference>
<dbReference type="InParanoid" id="A0A165G0F0"/>
<dbReference type="InterPro" id="IPR036047">
    <property type="entry name" value="F-box-like_dom_sf"/>
</dbReference>
<accession>A0A165G0F0</accession>
<gene>
    <name evidence="2" type="ORF">EXIGLDRAFT_137339</name>
</gene>
<proteinExistence type="predicted"/>
<name>A0A165G0F0_EXIGL</name>
<dbReference type="OrthoDB" id="3250066at2759"/>
<reference evidence="2 3" key="1">
    <citation type="journal article" date="2016" name="Mol. Biol. Evol.">
        <title>Comparative Genomics of Early-Diverging Mushroom-Forming Fungi Provides Insights into the Origins of Lignocellulose Decay Capabilities.</title>
        <authorList>
            <person name="Nagy L.G."/>
            <person name="Riley R."/>
            <person name="Tritt A."/>
            <person name="Adam C."/>
            <person name="Daum C."/>
            <person name="Floudas D."/>
            <person name="Sun H."/>
            <person name="Yadav J.S."/>
            <person name="Pangilinan J."/>
            <person name="Larsson K.H."/>
            <person name="Matsuura K."/>
            <person name="Barry K."/>
            <person name="Labutti K."/>
            <person name="Kuo R."/>
            <person name="Ohm R.A."/>
            <person name="Bhattacharya S.S."/>
            <person name="Shirouzu T."/>
            <person name="Yoshinaga Y."/>
            <person name="Martin F.M."/>
            <person name="Grigoriev I.V."/>
            <person name="Hibbett D.S."/>
        </authorList>
    </citation>
    <scope>NUCLEOTIDE SEQUENCE [LARGE SCALE GENOMIC DNA]</scope>
    <source>
        <strain evidence="2 3">HHB12029</strain>
    </source>
</reference>
<dbReference type="EMBL" id="KV426063">
    <property type="protein sequence ID" value="KZV89802.1"/>
    <property type="molecule type" value="Genomic_DNA"/>
</dbReference>
<evidence type="ECO:0000259" key="1">
    <source>
        <dbReference type="PROSITE" id="PS50181"/>
    </source>
</evidence>
<dbReference type="AlphaFoldDB" id="A0A165G0F0"/>
<dbReference type="Proteomes" id="UP000077266">
    <property type="component" value="Unassembled WGS sequence"/>
</dbReference>
<dbReference type="SMART" id="SM00256">
    <property type="entry name" value="FBOX"/>
    <property type="match status" value="1"/>
</dbReference>
<evidence type="ECO:0000313" key="3">
    <source>
        <dbReference type="Proteomes" id="UP000077266"/>
    </source>
</evidence>
<keyword evidence="3" id="KW-1185">Reference proteome</keyword>
<organism evidence="2 3">
    <name type="scientific">Exidia glandulosa HHB12029</name>
    <dbReference type="NCBI Taxonomy" id="1314781"/>
    <lineage>
        <taxon>Eukaryota</taxon>
        <taxon>Fungi</taxon>
        <taxon>Dikarya</taxon>
        <taxon>Basidiomycota</taxon>
        <taxon>Agaricomycotina</taxon>
        <taxon>Agaricomycetes</taxon>
        <taxon>Auriculariales</taxon>
        <taxon>Exidiaceae</taxon>
        <taxon>Exidia</taxon>
    </lineage>
</organism>
<sequence>MDLVVVSDDLLLHIFDHLFLSELIRASAVCRRWRDLATSHVLFWKSISLRGDAKNAVKAFVARLDKTYGRPSLVEIDLCSWPPVDLPNDSEISAALSRHLRHIGGLVIRHITRDPHSIFRMLQRPAPLLQRLELVVGPGSDAIGYTYPALPYDLFWGQLRAITTLQLAGIRLPVRTPMWFGRLTEFHLTLLSHDVYDLPWLPTIMPCLVRLQLGGNVKLPEPSSSDDAFWNQLESFQLLVGRVCEGWQPWNAYLADVRRVEISSPDDRVVELYSRHLKGPLDLVVREHDGHDLFFVTVSSSSSRLVRVFAEHRVSDHLSSVLGRRTTWSADAPPPHRVFEYQSIVERIVTLSLDGALWNDFVGYFAVLPSLQELHIVGGLYEFVFDISTLRRDRCLRCPVLRVLSLQNLAPSAEASVVADFVAHGLERQPGPLTLRTSSVLQGSFDVFGEGVSVSVDGILVRDAGREPTGVLAESAA</sequence>
<evidence type="ECO:0000313" key="2">
    <source>
        <dbReference type="EMBL" id="KZV89802.1"/>
    </source>
</evidence>